<dbReference type="Proteomes" id="UP000198281">
    <property type="component" value="Unassembled WGS sequence"/>
</dbReference>
<feature type="chain" id="PRO_5012624750" evidence="2">
    <location>
        <begin position="25"/>
        <end position="68"/>
    </location>
</feature>
<feature type="signal peptide" evidence="2">
    <location>
        <begin position="1"/>
        <end position="24"/>
    </location>
</feature>
<proteinExistence type="predicted"/>
<name>A0A239DUB5_9SPHN</name>
<sequence>MTIPTRSAAAFLVIVAGCSVQPTAMPPIADSDTERDAPSATERQSSTDIYTPAMDSPAPADAETGAQP</sequence>
<reference evidence="4" key="1">
    <citation type="submission" date="2017-06" db="EMBL/GenBank/DDBJ databases">
        <authorList>
            <person name="Varghese N."/>
            <person name="Submissions S."/>
        </authorList>
    </citation>
    <scope>NUCLEOTIDE SEQUENCE [LARGE SCALE GENOMIC DNA]</scope>
    <source>
        <strain evidence="4">LNB2</strain>
    </source>
</reference>
<gene>
    <name evidence="3" type="ORF">SAMN06295912_10549</name>
</gene>
<evidence type="ECO:0000313" key="4">
    <source>
        <dbReference type="Proteomes" id="UP000198281"/>
    </source>
</evidence>
<keyword evidence="2" id="KW-0732">Signal</keyword>
<evidence type="ECO:0000256" key="2">
    <source>
        <dbReference type="SAM" id="SignalP"/>
    </source>
</evidence>
<organism evidence="3 4">
    <name type="scientific">Edaphosphingomonas laterariae</name>
    <dbReference type="NCBI Taxonomy" id="861865"/>
    <lineage>
        <taxon>Bacteria</taxon>
        <taxon>Pseudomonadati</taxon>
        <taxon>Pseudomonadota</taxon>
        <taxon>Alphaproteobacteria</taxon>
        <taxon>Sphingomonadales</taxon>
        <taxon>Rhizorhabdaceae</taxon>
        <taxon>Edaphosphingomonas</taxon>
    </lineage>
</organism>
<keyword evidence="4" id="KW-1185">Reference proteome</keyword>
<dbReference type="RefSeq" id="WP_089218783.1">
    <property type="nucleotide sequence ID" value="NZ_FZOS01000005.1"/>
</dbReference>
<accession>A0A239DUB5</accession>
<protein>
    <submittedName>
        <fullName evidence="3">Uncharacterized protein</fullName>
    </submittedName>
</protein>
<dbReference type="PROSITE" id="PS51257">
    <property type="entry name" value="PROKAR_LIPOPROTEIN"/>
    <property type="match status" value="1"/>
</dbReference>
<dbReference type="AlphaFoldDB" id="A0A239DUB5"/>
<evidence type="ECO:0000256" key="1">
    <source>
        <dbReference type="SAM" id="MobiDB-lite"/>
    </source>
</evidence>
<dbReference type="EMBL" id="FZOS01000005">
    <property type="protein sequence ID" value="SNS36046.1"/>
    <property type="molecule type" value="Genomic_DNA"/>
</dbReference>
<evidence type="ECO:0000313" key="3">
    <source>
        <dbReference type="EMBL" id="SNS36046.1"/>
    </source>
</evidence>
<feature type="region of interest" description="Disordered" evidence="1">
    <location>
        <begin position="22"/>
        <end position="68"/>
    </location>
</feature>